<evidence type="ECO:0000313" key="2">
    <source>
        <dbReference type="EMBL" id="XBP95586.1"/>
    </source>
</evidence>
<keyword evidence="1" id="KW-0472">Membrane</keyword>
<dbReference type="RefSeq" id="WP_350936532.1">
    <property type="nucleotide sequence ID" value="NZ_CP157762.1"/>
</dbReference>
<feature type="transmembrane region" description="Helical" evidence="1">
    <location>
        <begin position="65"/>
        <end position="84"/>
    </location>
</feature>
<name>A0AAU7MG51_9ACTN</name>
<keyword evidence="1" id="KW-0812">Transmembrane</keyword>
<keyword evidence="1" id="KW-1133">Transmembrane helix</keyword>
<feature type="transmembrane region" description="Helical" evidence="1">
    <location>
        <begin position="164"/>
        <end position="185"/>
    </location>
</feature>
<proteinExistence type="predicted"/>
<feature type="transmembrane region" description="Helical" evidence="1">
    <location>
        <begin position="218"/>
        <end position="239"/>
    </location>
</feature>
<protein>
    <submittedName>
        <fullName evidence="2">Uncharacterized protein</fullName>
    </submittedName>
</protein>
<feature type="transmembrane region" description="Helical" evidence="1">
    <location>
        <begin position="116"/>
        <end position="133"/>
    </location>
</feature>
<accession>A0AAU7MG51</accession>
<organism evidence="2">
    <name type="scientific">Micromonospora sp. CCTCC AA 2012012</name>
    <dbReference type="NCBI Taxonomy" id="3111921"/>
    <lineage>
        <taxon>Bacteria</taxon>
        <taxon>Bacillati</taxon>
        <taxon>Actinomycetota</taxon>
        <taxon>Actinomycetes</taxon>
        <taxon>Micromonosporales</taxon>
        <taxon>Micromonosporaceae</taxon>
        <taxon>Micromonospora</taxon>
    </lineage>
</organism>
<reference evidence="2" key="1">
    <citation type="submission" date="2024-01" db="EMBL/GenBank/DDBJ databases">
        <title>The genome sequence of Micromonospora mangrovi CCTCC AA 2012012.</title>
        <authorList>
            <person name="Gao J."/>
        </authorList>
    </citation>
    <scope>NUCLEOTIDE SEQUENCE</scope>
    <source>
        <strain evidence="2">CCTCC AA 2012012</strain>
    </source>
</reference>
<feature type="transmembrane region" description="Helical" evidence="1">
    <location>
        <begin position="251"/>
        <end position="275"/>
    </location>
</feature>
<gene>
    <name evidence="3" type="ORF">ABUL08_09415</name>
    <name evidence="2" type="ORF">VK199_09370</name>
</gene>
<dbReference type="AlphaFoldDB" id="A0AAU7MG51"/>
<dbReference type="EMBL" id="CP159342">
    <property type="protein sequence ID" value="XCH76289.1"/>
    <property type="molecule type" value="Genomic_DNA"/>
</dbReference>
<dbReference type="EMBL" id="CP157762">
    <property type="protein sequence ID" value="XBP95586.1"/>
    <property type="molecule type" value="Genomic_DNA"/>
</dbReference>
<feature type="transmembrane region" description="Helical" evidence="1">
    <location>
        <begin position="41"/>
        <end position="59"/>
    </location>
</feature>
<evidence type="ECO:0000313" key="3">
    <source>
        <dbReference type="EMBL" id="XCH76289.1"/>
    </source>
</evidence>
<reference evidence="3" key="2">
    <citation type="submission" date="2024-06" db="EMBL/GenBank/DDBJ databases">
        <title>Micromonospora mangrovi CCTCC AA 2012012 genome sequences.</title>
        <authorList>
            <person name="Gao J."/>
        </authorList>
    </citation>
    <scope>NUCLEOTIDE SEQUENCE</scope>
    <source>
        <strain evidence="3">CCTCC AA 2012012</strain>
    </source>
</reference>
<feature type="transmembrane region" description="Helical" evidence="1">
    <location>
        <begin position="5"/>
        <end position="20"/>
    </location>
</feature>
<evidence type="ECO:0000256" key="1">
    <source>
        <dbReference type="SAM" id="Phobius"/>
    </source>
</evidence>
<sequence>MTVLYLVLAAVTLTVAWLRARPSHRPPDGPPRGAIRRTARWRWIGVAVGVALGVAVATADSPDLGALLAAPVFGLCVLVGVLIGEASVAPPGGPTRTAALEVRTVQDYLPRRMSRAVGVAAVGLLALLAVTSANSGPDDAGNPGRALKLRCPPTVEAHGPWPGAFYSVPLAVVVLLGLAVAYVVLRNIVRRPRPGGTPDLIAVDDASRRRAARAVTGAGGILVGLPLAGVAATASWALLSTGCGPSWGRPVGWFLLVAWPMVIALTVWWTTAVLVPERTTAAGVAS</sequence>